<keyword evidence="1" id="KW-0472">Membrane</keyword>
<feature type="transmembrane region" description="Helical" evidence="1">
    <location>
        <begin position="12"/>
        <end position="31"/>
    </location>
</feature>
<organism evidence="2 3">
    <name type="scientific">Actinomadura graeca</name>
    <dbReference type="NCBI Taxonomy" id="2750812"/>
    <lineage>
        <taxon>Bacteria</taxon>
        <taxon>Bacillati</taxon>
        <taxon>Actinomycetota</taxon>
        <taxon>Actinomycetes</taxon>
        <taxon>Streptosporangiales</taxon>
        <taxon>Thermomonosporaceae</taxon>
        <taxon>Actinomadura</taxon>
    </lineage>
</organism>
<sequence>MAPESMNGLPVTVLAVWVLCVLGWAAVLAGLRRGLRGPSRGPALFAHTLTPAAVVLLFSLVGFGSLYASIALAAEWWALILVTGLRPERLLATGGLGRLAAWAAVTAAATLLAGRLILG</sequence>
<feature type="transmembrane region" description="Helical" evidence="1">
    <location>
        <begin position="99"/>
        <end position="118"/>
    </location>
</feature>
<keyword evidence="1" id="KW-0812">Transmembrane</keyword>
<keyword evidence="3" id="KW-1185">Reference proteome</keyword>
<dbReference type="Proteomes" id="UP001049518">
    <property type="component" value="Chromosome"/>
</dbReference>
<keyword evidence="1" id="KW-1133">Transmembrane helix</keyword>
<evidence type="ECO:0000313" key="2">
    <source>
        <dbReference type="EMBL" id="QXJ26425.1"/>
    </source>
</evidence>
<gene>
    <name evidence="2" type="ORF">AGRA3207_001884</name>
</gene>
<protein>
    <submittedName>
        <fullName evidence="2">Uncharacterized protein</fullName>
    </submittedName>
</protein>
<accession>A0ABX8R5P9</accession>
<feature type="transmembrane region" description="Helical" evidence="1">
    <location>
        <begin position="52"/>
        <end position="79"/>
    </location>
</feature>
<reference evidence="2" key="1">
    <citation type="submission" date="2020-07" db="EMBL/GenBank/DDBJ databases">
        <authorList>
            <person name="Tarantini F.S."/>
            <person name="Hong K.W."/>
            <person name="Chan K.G."/>
        </authorList>
    </citation>
    <scope>NUCLEOTIDE SEQUENCE</scope>
    <source>
        <strain evidence="2">32-07</strain>
    </source>
</reference>
<evidence type="ECO:0000313" key="3">
    <source>
        <dbReference type="Proteomes" id="UP001049518"/>
    </source>
</evidence>
<proteinExistence type="predicted"/>
<evidence type="ECO:0000256" key="1">
    <source>
        <dbReference type="SAM" id="Phobius"/>
    </source>
</evidence>
<dbReference type="EMBL" id="CP059572">
    <property type="protein sequence ID" value="QXJ26425.1"/>
    <property type="molecule type" value="Genomic_DNA"/>
</dbReference>
<name>A0ABX8R5P9_9ACTN</name>